<comment type="caution">
    <text evidence="5">The sequence shown here is derived from an EMBL/GenBank/DDBJ whole genome shotgun (WGS) entry which is preliminary data.</text>
</comment>
<accession>A0A9J6AVB2</accession>
<feature type="domain" description="At3g05675-like ankyrin-like" evidence="4">
    <location>
        <begin position="163"/>
        <end position="330"/>
    </location>
</feature>
<proteinExistence type="predicted"/>
<dbReference type="Proteomes" id="UP000824120">
    <property type="component" value="Chromosome 1"/>
</dbReference>
<evidence type="ECO:0000313" key="6">
    <source>
        <dbReference type="Proteomes" id="UP000824120"/>
    </source>
</evidence>
<comment type="function">
    <text evidence="1">May act as a substrate-specific adapter of an E3 ubiquitin-protein ligase complex (CUL3-RBX1-BTB) which mediates the ubiquitination and subsequent proteasomal degradation of target proteins.</text>
</comment>
<keyword evidence="6" id="KW-1185">Reference proteome</keyword>
<dbReference type="Pfam" id="PF25553">
    <property type="entry name" value="BTB-POZ_ANK-like"/>
    <property type="match status" value="1"/>
</dbReference>
<dbReference type="AlphaFoldDB" id="A0A9J6AVB2"/>
<dbReference type="EMBL" id="JACXVP010000001">
    <property type="protein sequence ID" value="KAG5628448.1"/>
    <property type="molecule type" value="Genomic_DNA"/>
</dbReference>
<reference evidence="5 6" key="1">
    <citation type="submission" date="2020-09" db="EMBL/GenBank/DDBJ databases">
        <title>De no assembly of potato wild relative species, Solanum commersonii.</title>
        <authorList>
            <person name="Cho K."/>
        </authorList>
    </citation>
    <scope>NUCLEOTIDE SEQUENCE [LARGE SCALE GENOMIC DNA]</scope>
    <source>
        <strain evidence="5">LZ3.2</strain>
        <tissue evidence="5">Leaf</tissue>
    </source>
</reference>
<gene>
    <name evidence="5" type="ORF">H5410_000165</name>
</gene>
<evidence type="ECO:0000256" key="2">
    <source>
        <dbReference type="ARBA" id="ARBA00004906"/>
    </source>
</evidence>
<protein>
    <recommendedName>
        <fullName evidence="4">At3g05675-like ankyrin-like domain-containing protein</fullName>
    </recommendedName>
</protein>
<evidence type="ECO:0000256" key="1">
    <source>
        <dbReference type="ARBA" id="ARBA00002668"/>
    </source>
</evidence>
<keyword evidence="3" id="KW-0833">Ubl conjugation pathway</keyword>
<organism evidence="5 6">
    <name type="scientific">Solanum commersonii</name>
    <name type="common">Commerson's wild potato</name>
    <name type="synonym">Commerson's nightshade</name>
    <dbReference type="NCBI Taxonomy" id="4109"/>
    <lineage>
        <taxon>Eukaryota</taxon>
        <taxon>Viridiplantae</taxon>
        <taxon>Streptophyta</taxon>
        <taxon>Embryophyta</taxon>
        <taxon>Tracheophyta</taxon>
        <taxon>Spermatophyta</taxon>
        <taxon>Magnoliopsida</taxon>
        <taxon>eudicotyledons</taxon>
        <taxon>Gunneridae</taxon>
        <taxon>Pentapetalae</taxon>
        <taxon>asterids</taxon>
        <taxon>lamiids</taxon>
        <taxon>Solanales</taxon>
        <taxon>Solanaceae</taxon>
        <taxon>Solanoideae</taxon>
        <taxon>Solaneae</taxon>
        <taxon>Solanum</taxon>
    </lineage>
</organism>
<name>A0A9J6AVB2_SOLCO</name>
<evidence type="ECO:0000313" key="5">
    <source>
        <dbReference type="EMBL" id="KAG5628448.1"/>
    </source>
</evidence>
<evidence type="ECO:0000256" key="3">
    <source>
        <dbReference type="ARBA" id="ARBA00022786"/>
    </source>
</evidence>
<dbReference type="PANTHER" id="PTHR31060">
    <property type="entry name" value="OSJNBA0011J08.25 PROTEIN-RELATED"/>
    <property type="match status" value="1"/>
</dbReference>
<dbReference type="PANTHER" id="PTHR31060:SF7">
    <property type="entry name" value="OS06G0129200 PROTEIN"/>
    <property type="match status" value="1"/>
</dbReference>
<dbReference type="InterPro" id="IPR038920">
    <property type="entry name" value="At3g05675-like"/>
</dbReference>
<comment type="pathway">
    <text evidence="2">Protein modification; protein ubiquitination.</text>
</comment>
<dbReference type="OrthoDB" id="1878759at2759"/>
<sequence>MELVELCKLARIPWWTTLLHVFLIFLKSLILQIKEILHSSVVCFSSENKKYKIIGTFRKLSSYTMPIFSDIQEPELSGTKEVFLSAIRYATSTGDSFPQFEDDLRASAQEQVEFMLEDDEKIPLVIADDEIKVEIRIVVSKIFSSFENELFSLILEPDIANMEMEKNIMRSLSDLEWMHNTLLKMDLLKDFVSHWANISSNLLKVIEDKRLDSVMWDLKIKLIEVTSKVLEAVGYGTVVLPAESRVELLKTWLPYIRKMKSLSDEMSTTEAAFPYKMSDDLCQCVEGAIVSLVSALPSNDQADILADWISAEQVKYPDLSEAFEIWCYRTKSAQRRLDEALTESAMPMPLPLSPST</sequence>
<evidence type="ECO:0000259" key="4">
    <source>
        <dbReference type="Pfam" id="PF25553"/>
    </source>
</evidence>
<dbReference type="InterPro" id="IPR058039">
    <property type="entry name" value="At3g05675-like_ankyrin"/>
</dbReference>